<dbReference type="EMBL" id="JANPWB010000013">
    <property type="protein sequence ID" value="KAJ1108988.1"/>
    <property type="molecule type" value="Genomic_DNA"/>
</dbReference>
<dbReference type="Proteomes" id="UP001066276">
    <property type="component" value="Chromosome 9"/>
</dbReference>
<evidence type="ECO:0000313" key="3">
    <source>
        <dbReference type="Proteomes" id="UP001066276"/>
    </source>
</evidence>
<sequence>MSCTATVVGAKDGQRAEDTEVPGATMLDYEEESIEEGELVEEEEPQVGEVRCSALTGQTDVAEQRGQLVRWQASEWALTLVTDKDVPDRVSAARIESFGVDEREPQERGEAHLRKGLNVKDTGVGTEERRADEKVDSVADQVSKGSLRLL</sequence>
<evidence type="ECO:0000313" key="2">
    <source>
        <dbReference type="EMBL" id="KAJ1108988.1"/>
    </source>
</evidence>
<organism evidence="2 3">
    <name type="scientific">Pleurodeles waltl</name>
    <name type="common">Iberian ribbed newt</name>
    <dbReference type="NCBI Taxonomy" id="8319"/>
    <lineage>
        <taxon>Eukaryota</taxon>
        <taxon>Metazoa</taxon>
        <taxon>Chordata</taxon>
        <taxon>Craniata</taxon>
        <taxon>Vertebrata</taxon>
        <taxon>Euteleostomi</taxon>
        <taxon>Amphibia</taxon>
        <taxon>Batrachia</taxon>
        <taxon>Caudata</taxon>
        <taxon>Salamandroidea</taxon>
        <taxon>Salamandridae</taxon>
        <taxon>Pleurodelinae</taxon>
        <taxon>Pleurodeles</taxon>
    </lineage>
</organism>
<proteinExistence type="predicted"/>
<accession>A0AAV7N708</accession>
<comment type="caution">
    <text evidence="2">The sequence shown here is derived from an EMBL/GenBank/DDBJ whole genome shotgun (WGS) entry which is preliminary data.</text>
</comment>
<keyword evidence="3" id="KW-1185">Reference proteome</keyword>
<evidence type="ECO:0000256" key="1">
    <source>
        <dbReference type="SAM" id="MobiDB-lite"/>
    </source>
</evidence>
<dbReference type="AlphaFoldDB" id="A0AAV7N708"/>
<gene>
    <name evidence="2" type="ORF">NDU88_006358</name>
</gene>
<feature type="compositionally biased region" description="Basic and acidic residues" evidence="1">
    <location>
        <begin position="100"/>
        <end position="113"/>
    </location>
</feature>
<feature type="compositionally biased region" description="Basic and acidic residues" evidence="1">
    <location>
        <begin position="126"/>
        <end position="137"/>
    </location>
</feature>
<feature type="region of interest" description="Disordered" evidence="1">
    <location>
        <begin position="100"/>
        <end position="150"/>
    </location>
</feature>
<reference evidence="2" key="1">
    <citation type="journal article" date="2022" name="bioRxiv">
        <title>Sequencing and chromosome-scale assembly of the giantPleurodeles waltlgenome.</title>
        <authorList>
            <person name="Brown T."/>
            <person name="Elewa A."/>
            <person name="Iarovenko S."/>
            <person name="Subramanian E."/>
            <person name="Araus A.J."/>
            <person name="Petzold A."/>
            <person name="Susuki M."/>
            <person name="Suzuki K.-i.T."/>
            <person name="Hayashi T."/>
            <person name="Toyoda A."/>
            <person name="Oliveira C."/>
            <person name="Osipova E."/>
            <person name="Leigh N.D."/>
            <person name="Simon A."/>
            <person name="Yun M.H."/>
        </authorList>
    </citation>
    <scope>NUCLEOTIDE SEQUENCE</scope>
    <source>
        <strain evidence="2">20211129_DDA</strain>
        <tissue evidence="2">Liver</tissue>
    </source>
</reference>
<name>A0AAV7N708_PLEWA</name>
<protein>
    <submittedName>
        <fullName evidence="2">Uncharacterized protein</fullName>
    </submittedName>
</protein>